<dbReference type="Pfam" id="PF08282">
    <property type="entry name" value="Hydrolase_3"/>
    <property type="match status" value="1"/>
</dbReference>
<dbReference type="GO" id="GO:0016788">
    <property type="term" value="F:hydrolase activity, acting on ester bonds"/>
    <property type="evidence" value="ECO:0007669"/>
    <property type="project" value="InterPro"/>
</dbReference>
<feature type="non-terminal residue" evidence="7">
    <location>
        <position position="366"/>
    </location>
</feature>
<keyword evidence="6" id="KW-0460">Magnesium</keyword>
<dbReference type="PANTHER" id="PTHR21485:SF3">
    <property type="entry name" value="N-ACYLNEURAMINATE CYTIDYLYLTRANSFERASE"/>
    <property type="match status" value="1"/>
</dbReference>
<dbReference type="Proteomes" id="UP000178613">
    <property type="component" value="Unassembled WGS sequence"/>
</dbReference>
<dbReference type="InterPro" id="IPR010023">
    <property type="entry name" value="KdsC_fam"/>
</dbReference>
<dbReference type="GO" id="GO:0046872">
    <property type="term" value="F:metal ion binding"/>
    <property type="evidence" value="ECO:0007669"/>
    <property type="project" value="UniProtKB-KW"/>
</dbReference>
<dbReference type="InterPro" id="IPR023214">
    <property type="entry name" value="HAD_sf"/>
</dbReference>
<dbReference type="AlphaFoldDB" id="A0A1G2RCS4"/>
<dbReference type="PANTHER" id="PTHR21485">
    <property type="entry name" value="HAD SUPERFAMILY MEMBERS CMAS AND KDSC"/>
    <property type="match status" value="1"/>
</dbReference>
<dbReference type="SFLD" id="SFLDS00003">
    <property type="entry name" value="Haloacid_Dehalogenase"/>
    <property type="match status" value="1"/>
</dbReference>
<comment type="cofactor">
    <cofactor evidence="1">
        <name>Mg(2+)</name>
        <dbReference type="ChEBI" id="CHEBI:18420"/>
    </cofactor>
</comment>
<dbReference type="SFLD" id="SFLDG01136">
    <property type="entry name" value="C1.6:_Phosphoserine_Phosphatas"/>
    <property type="match status" value="1"/>
</dbReference>
<name>A0A1G2RCS4_9BACT</name>
<gene>
    <name evidence="7" type="ORF">A3D64_01400</name>
</gene>
<evidence type="ECO:0000256" key="2">
    <source>
        <dbReference type="ARBA" id="ARBA00005893"/>
    </source>
</evidence>
<dbReference type="Gene3D" id="3.40.50.1000">
    <property type="entry name" value="HAD superfamily/HAD-like"/>
    <property type="match status" value="1"/>
</dbReference>
<dbReference type="SUPFAM" id="SSF56784">
    <property type="entry name" value="HAD-like"/>
    <property type="match status" value="1"/>
</dbReference>
<sequence>MEKTKAIKLLVLDVDGVLTDGKLYLDVDGERELKSFHVHDGMGLLLAKQAGMKTAFLSGRDSGAIRKRAQELHVDYVILGSKDKERDLAEVLSKTGLGFRNVCFIGDDVQDLPLLRKVGFSCAPSNAAGEVRKYADYVSEKSGGEGVARDVVEHILKSKMGLKEVTEKILAIEEELDLFGWRVAGEPFWELIRSSTQRKILGETGMYTKKMPPGRRHLGVLVSIAVHVARHSLLRNPFFAPRVDLLFFSMYRRHLQEDGRWHNPYCDPLIDRLEQEGIRCSMVERPPFGRPVPMPVKTRHLYYFDFIELCSVVARRFGMGRVRFSQQERELLDTAQERLNKEFGTRLNLQVQLVQELERTRALLPF</sequence>
<comment type="subunit">
    <text evidence="3">Homotetramer.</text>
</comment>
<evidence type="ECO:0000256" key="3">
    <source>
        <dbReference type="ARBA" id="ARBA00011881"/>
    </source>
</evidence>
<dbReference type="SFLD" id="SFLDG01138">
    <property type="entry name" value="C1.6.2:_Deoxy-d-mannose-octulo"/>
    <property type="match status" value="1"/>
</dbReference>
<reference evidence="7 8" key="1">
    <citation type="journal article" date="2016" name="Nat. Commun.">
        <title>Thousands of microbial genomes shed light on interconnected biogeochemical processes in an aquifer system.</title>
        <authorList>
            <person name="Anantharaman K."/>
            <person name="Brown C.T."/>
            <person name="Hug L.A."/>
            <person name="Sharon I."/>
            <person name="Castelle C.J."/>
            <person name="Probst A.J."/>
            <person name="Thomas B.C."/>
            <person name="Singh A."/>
            <person name="Wilkins M.J."/>
            <person name="Karaoz U."/>
            <person name="Brodie E.L."/>
            <person name="Williams K.H."/>
            <person name="Hubbard S.S."/>
            <person name="Banfield J.F."/>
        </authorList>
    </citation>
    <scope>NUCLEOTIDE SEQUENCE [LARGE SCALE GENOMIC DNA]</scope>
</reference>
<keyword evidence="5" id="KW-0378">Hydrolase</keyword>
<protein>
    <submittedName>
        <fullName evidence="7">Uncharacterized protein</fullName>
    </submittedName>
</protein>
<dbReference type="InterPro" id="IPR050793">
    <property type="entry name" value="CMP-NeuNAc_synthase"/>
</dbReference>
<evidence type="ECO:0000256" key="6">
    <source>
        <dbReference type="ARBA" id="ARBA00022842"/>
    </source>
</evidence>
<accession>A0A1G2RCS4</accession>
<dbReference type="CDD" id="cd01630">
    <property type="entry name" value="HAD_KDO-like"/>
    <property type="match status" value="1"/>
</dbReference>
<organism evidence="7 8">
    <name type="scientific">Candidatus Wildermuthbacteria bacterium RIFCSPHIGHO2_02_FULL_49_9</name>
    <dbReference type="NCBI Taxonomy" id="1802456"/>
    <lineage>
        <taxon>Bacteria</taxon>
        <taxon>Candidatus Wildermuthiibacteriota</taxon>
    </lineage>
</organism>
<dbReference type="InterPro" id="IPR036412">
    <property type="entry name" value="HAD-like_sf"/>
</dbReference>
<comment type="caution">
    <text evidence="7">The sequence shown here is derived from an EMBL/GenBank/DDBJ whole genome shotgun (WGS) entry which is preliminary data.</text>
</comment>
<evidence type="ECO:0000256" key="4">
    <source>
        <dbReference type="ARBA" id="ARBA00022723"/>
    </source>
</evidence>
<keyword evidence="4" id="KW-0479">Metal-binding</keyword>
<proteinExistence type="inferred from homology"/>
<dbReference type="EMBL" id="MHUB01000021">
    <property type="protein sequence ID" value="OHA70654.1"/>
    <property type="molecule type" value="Genomic_DNA"/>
</dbReference>
<evidence type="ECO:0000313" key="7">
    <source>
        <dbReference type="EMBL" id="OHA70654.1"/>
    </source>
</evidence>
<evidence type="ECO:0000256" key="1">
    <source>
        <dbReference type="ARBA" id="ARBA00001946"/>
    </source>
</evidence>
<comment type="similarity">
    <text evidence="2">Belongs to the KdsC family.</text>
</comment>
<dbReference type="FunFam" id="3.40.50.1000:FF:000029">
    <property type="entry name" value="3-deoxy-D-manno-octulosonate 8-phosphate phosphatase KdsC"/>
    <property type="match status" value="1"/>
</dbReference>
<dbReference type="GO" id="GO:0008781">
    <property type="term" value="F:N-acylneuraminate cytidylyltransferase activity"/>
    <property type="evidence" value="ECO:0007669"/>
    <property type="project" value="TreeGrafter"/>
</dbReference>
<evidence type="ECO:0000313" key="8">
    <source>
        <dbReference type="Proteomes" id="UP000178613"/>
    </source>
</evidence>
<dbReference type="NCBIfam" id="TIGR01670">
    <property type="entry name" value="KdsC-phosphatas"/>
    <property type="match status" value="1"/>
</dbReference>
<evidence type="ECO:0000256" key="5">
    <source>
        <dbReference type="ARBA" id="ARBA00022801"/>
    </source>
</evidence>